<reference evidence="2 3" key="1">
    <citation type="journal article" date="2020" name="BMC Genomics">
        <title>Intraspecific diversification of the crop wild relative Brassica cretica Lam. using demographic model selection.</title>
        <authorList>
            <person name="Kioukis A."/>
            <person name="Michalopoulou V.A."/>
            <person name="Briers L."/>
            <person name="Pirintsos S."/>
            <person name="Studholme D.J."/>
            <person name="Pavlidis P."/>
            <person name="Sarris P.F."/>
        </authorList>
    </citation>
    <scope>NUCLEOTIDE SEQUENCE [LARGE SCALE GENOMIC DNA]</scope>
    <source>
        <strain evidence="3">cv. PFS-1207/04</strain>
    </source>
</reference>
<protein>
    <submittedName>
        <fullName evidence="2">Uncharacterized protein</fullName>
    </submittedName>
</protein>
<evidence type="ECO:0000313" key="2">
    <source>
        <dbReference type="EMBL" id="KAF3543113.1"/>
    </source>
</evidence>
<organism evidence="2 3">
    <name type="scientific">Brassica cretica</name>
    <name type="common">Mustard</name>
    <dbReference type="NCBI Taxonomy" id="69181"/>
    <lineage>
        <taxon>Eukaryota</taxon>
        <taxon>Viridiplantae</taxon>
        <taxon>Streptophyta</taxon>
        <taxon>Embryophyta</taxon>
        <taxon>Tracheophyta</taxon>
        <taxon>Spermatophyta</taxon>
        <taxon>Magnoliopsida</taxon>
        <taxon>eudicotyledons</taxon>
        <taxon>Gunneridae</taxon>
        <taxon>Pentapetalae</taxon>
        <taxon>rosids</taxon>
        <taxon>malvids</taxon>
        <taxon>Brassicales</taxon>
        <taxon>Brassicaceae</taxon>
        <taxon>Brassiceae</taxon>
        <taxon>Brassica</taxon>
    </lineage>
</organism>
<accession>A0ABQ7BUQ5</accession>
<name>A0ABQ7BUQ5_BRACR</name>
<evidence type="ECO:0000313" key="3">
    <source>
        <dbReference type="Proteomes" id="UP000266723"/>
    </source>
</evidence>
<gene>
    <name evidence="2" type="ORF">DY000_02008917</name>
</gene>
<feature type="region of interest" description="Disordered" evidence="1">
    <location>
        <begin position="1"/>
        <end position="30"/>
    </location>
</feature>
<keyword evidence="3" id="KW-1185">Reference proteome</keyword>
<dbReference type="Proteomes" id="UP000266723">
    <property type="component" value="Unassembled WGS sequence"/>
</dbReference>
<sequence>MEENFVRRLPRSPDDFTGSPDNFTGSPDDFQEAKTTLSEDFVRRLPGSPDDFQTTNISIMKWRLRQKTSWKSSGRLPRSCLEDFFEVVWTSWKSSGLHGSHLDFKSRYEKSAYPKTFK</sequence>
<evidence type="ECO:0000256" key="1">
    <source>
        <dbReference type="SAM" id="MobiDB-lite"/>
    </source>
</evidence>
<feature type="compositionally biased region" description="Basic and acidic residues" evidence="1">
    <location>
        <begin position="1"/>
        <end position="14"/>
    </location>
</feature>
<proteinExistence type="predicted"/>
<comment type="caution">
    <text evidence="2">The sequence shown here is derived from an EMBL/GenBank/DDBJ whole genome shotgun (WGS) entry which is preliminary data.</text>
</comment>
<dbReference type="EMBL" id="QGKV02000832">
    <property type="protein sequence ID" value="KAF3543113.1"/>
    <property type="molecule type" value="Genomic_DNA"/>
</dbReference>